<feature type="transmembrane region" description="Helical" evidence="1">
    <location>
        <begin position="78"/>
        <end position="97"/>
    </location>
</feature>
<protein>
    <submittedName>
        <fullName evidence="2">Uncharacterized protein</fullName>
    </submittedName>
</protein>
<feature type="transmembrane region" description="Helical" evidence="1">
    <location>
        <begin position="117"/>
        <end position="134"/>
    </location>
</feature>
<feature type="transmembrane region" description="Helical" evidence="1">
    <location>
        <begin position="52"/>
        <end position="71"/>
    </location>
</feature>
<dbReference type="HOGENOM" id="CLU_1478967_0_0_2"/>
<dbReference type="eggNOG" id="arCOG06991">
    <property type="taxonomic scope" value="Archaea"/>
</dbReference>
<evidence type="ECO:0000313" key="2">
    <source>
        <dbReference type="EMBL" id="ACB39244.1"/>
    </source>
</evidence>
<keyword evidence="1" id="KW-0472">Membrane</keyword>
<dbReference type="GeneID" id="6165871"/>
<keyword evidence="1" id="KW-0812">Transmembrane</keyword>
<dbReference type="Proteomes" id="UP000001694">
    <property type="component" value="Chromosome"/>
</dbReference>
<dbReference type="EMBL" id="CP001014">
    <property type="protein sequence ID" value="ACB39244.1"/>
    <property type="molecule type" value="Genomic_DNA"/>
</dbReference>
<gene>
    <name evidence="2" type="ordered locus">Tneu_0292</name>
</gene>
<evidence type="ECO:0000313" key="3">
    <source>
        <dbReference type="Proteomes" id="UP000001694"/>
    </source>
</evidence>
<keyword evidence="1" id="KW-1133">Transmembrane helix</keyword>
<proteinExistence type="predicted"/>
<sequence>MPLRGLKAYFIIGALAALAQTAFLYAFAAPLAEHLHVKLAVEEAEEEYADWAIPLVAVFYGGMLGVVYHFFSRGQEPAEAAAVMFFAMSLLPGLKWLPTPHGVSYVEPVEWREAVHGLYVAYNVLSAAAVAGLVKRPYARAALLALAWLVGFYVAPPFTLPEKYAAALPDLRALQGLSLASWGLFWLILGAGGRVLAPIRRC</sequence>
<dbReference type="AlphaFoldDB" id="B1YBB3"/>
<reference evidence="2" key="1">
    <citation type="submission" date="2008-03" db="EMBL/GenBank/DDBJ databases">
        <title>Complete sequence of Thermoproteus neutrophilus V24Sta.</title>
        <authorList>
            <consortium name="US DOE Joint Genome Institute"/>
            <person name="Copeland A."/>
            <person name="Lucas S."/>
            <person name="Lapidus A."/>
            <person name="Glavina del Rio T."/>
            <person name="Dalin E."/>
            <person name="Tice H."/>
            <person name="Bruce D."/>
            <person name="Goodwin L."/>
            <person name="Pitluck S."/>
            <person name="Sims D."/>
            <person name="Brettin T."/>
            <person name="Detter J.C."/>
            <person name="Han C."/>
            <person name="Kuske C.R."/>
            <person name="Schmutz J."/>
            <person name="Larimer F."/>
            <person name="Land M."/>
            <person name="Hauser L."/>
            <person name="Kyrpides N."/>
            <person name="Mikhailova N."/>
            <person name="Biddle J.F."/>
            <person name="Zhang Z."/>
            <person name="Fitz-Gibbon S.T."/>
            <person name="Lowe T.M."/>
            <person name="Saltikov C."/>
            <person name="House C.H."/>
            <person name="Richardson P."/>
        </authorList>
    </citation>
    <scope>NUCLEOTIDE SEQUENCE [LARGE SCALE GENOMIC DNA]</scope>
    <source>
        <strain evidence="2">V24Sta</strain>
    </source>
</reference>
<accession>B1YBB3</accession>
<feature type="transmembrane region" description="Helical" evidence="1">
    <location>
        <begin position="179"/>
        <end position="197"/>
    </location>
</feature>
<keyword evidence="3" id="KW-1185">Reference proteome</keyword>
<dbReference type="RefSeq" id="WP_012349665.1">
    <property type="nucleotide sequence ID" value="NC_010525.1"/>
</dbReference>
<dbReference type="STRING" id="444157.Tneu_0292"/>
<dbReference type="OrthoDB" id="384650at2157"/>
<feature type="transmembrane region" description="Helical" evidence="1">
    <location>
        <begin position="141"/>
        <end position="159"/>
    </location>
</feature>
<dbReference type="KEGG" id="tne:Tneu_0292"/>
<evidence type="ECO:0000256" key="1">
    <source>
        <dbReference type="SAM" id="Phobius"/>
    </source>
</evidence>
<organism evidence="2 3">
    <name type="scientific">Pyrobaculum neutrophilum (strain DSM 2338 / JCM 9278 / NBRC 100436 / V24Sta)</name>
    <name type="common">Thermoproteus neutrophilus</name>
    <dbReference type="NCBI Taxonomy" id="444157"/>
    <lineage>
        <taxon>Archaea</taxon>
        <taxon>Thermoproteota</taxon>
        <taxon>Thermoprotei</taxon>
        <taxon>Thermoproteales</taxon>
        <taxon>Thermoproteaceae</taxon>
        <taxon>Pyrobaculum</taxon>
    </lineage>
</organism>
<name>B1YBB3_PYRNV</name>